<keyword evidence="3 6" id="KW-0812">Transmembrane</keyword>
<keyword evidence="9" id="KW-1185">Reference proteome</keyword>
<evidence type="ECO:0000313" key="9">
    <source>
        <dbReference type="Proteomes" id="UP000615234"/>
    </source>
</evidence>
<proteinExistence type="predicted"/>
<dbReference type="PANTHER" id="PTHR30287">
    <property type="entry name" value="MEMBRANE COMPONENT OF PREDICTED ABC SUPERFAMILY METABOLITE UPTAKE TRANSPORTER"/>
    <property type="match status" value="1"/>
</dbReference>
<dbReference type="RefSeq" id="WP_186847850.1">
    <property type="nucleotide sequence ID" value="NZ_JACOOX010000005.1"/>
</dbReference>
<gene>
    <name evidence="8" type="ORF">H8S09_10765</name>
</gene>
<comment type="subcellular location">
    <subcellularLocation>
        <location evidence="1">Cell membrane</location>
        <topology evidence="1">Multi-pass membrane protein</topology>
    </subcellularLocation>
</comment>
<feature type="transmembrane region" description="Helical" evidence="6">
    <location>
        <begin position="355"/>
        <end position="375"/>
    </location>
</feature>
<protein>
    <submittedName>
        <fullName evidence="8">ABC transporter permease</fullName>
    </submittedName>
</protein>
<keyword evidence="5 6" id="KW-0472">Membrane</keyword>
<accession>A0A8I0AMU8</accession>
<feature type="transmembrane region" description="Helical" evidence="6">
    <location>
        <begin position="620"/>
        <end position="644"/>
    </location>
</feature>
<reference evidence="8 9" key="1">
    <citation type="submission" date="2020-08" db="EMBL/GenBank/DDBJ databases">
        <title>Genome public.</title>
        <authorList>
            <person name="Liu C."/>
            <person name="Sun Q."/>
        </authorList>
    </citation>
    <scope>NUCLEOTIDE SEQUENCE [LARGE SCALE GENOMIC DNA]</scope>
    <source>
        <strain evidence="8 9">NSJ-10</strain>
    </source>
</reference>
<organism evidence="8 9">
    <name type="scientific">Coprococcus hominis</name>
    <name type="common">ex Liu et al. 2022</name>
    <dbReference type="NCBI Taxonomy" id="2763039"/>
    <lineage>
        <taxon>Bacteria</taxon>
        <taxon>Bacillati</taxon>
        <taxon>Bacillota</taxon>
        <taxon>Clostridia</taxon>
        <taxon>Lachnospirales</taxon>
        <taxon>Lachnospiraceae</taxon>
        <taxon>Coprococcus</taxon>
    </lineage>
</organism>
<dbReference type="GO" id="GO:0005886">
    <property type="term" value="C:plasma membrane"/>
    <property type="evidence" value="ECO:0007669"/>
    <property type="project" value="UniProtKB-SubCell"/>
</dbReference>
<dbReference type="InterPro" id="IPR038766">
    <property type="entry name" value="Membrane_comp_ABC_pdt"/>
</dbReference>
<dbReference type="PANTHER" id="PTHR30287:SF2">
    <property type="entry name" value="BLL1001 PROTEIN"/>
    <property type="match status" value="1"/>
</dbReference>
<evidence type="ECO:0000256" key="5">
    <source>
        <dbReference type="ARBA" id="ARBA00023136"/>
    </source>
</evidence>
<evidence type="ECO:0000313" key="8">
    <source>
        <dbReference type="EMBL" id="MBC5663366.1"/>
    </source>
</evidence>
<feature type="transmembrane region" description="Helical" evidence="6">
    <location>
        <begin position="304"/>
        <end position="330"/>
    </location>
</feature>
<evidence type="ECO:0000256" key="6">
    <source>
        <dbReference type="SAM" id="Phobius"/>
    </source>
</evidence>
<evidence type="ECO:0000256" key="2">
    <source>
        <dbReference type="ARBA" id="ARBA00022475"/>
    </source>
</evidence>
<feature type="transmembrane region" description="Helical" evidence="6">
    <location>
        <begin position="20"/>
        <end position="40"/>
    </location>
</feature>
<evidence type="ECO:0000256" key="4">
    <source>
        <dbReference type="ARBA" id="ARBA00022989"/>
    </source>
</evidence>
<feature type="transmembrane region" description="Helical" evidence="6">
    <location>
        <begin position="420"/>
        <end position="443"/>
    </location>
</feature>
<dbReference type="InterPro" id="IPR003838">
    <property type="entry name" value="ABC3_permease_C"/>
</dbReference>
<evidence type="ECO:0000256" key="3">
    <source>
        <dbReference type="ARBA" id="ARBA00022692"/>
    </source>
</evidence>
<dbReference type="Proteomes" id="UP000615234">
    <property type="component" value="Unassembled WGS sequence"/>
</dbReference>
<dbReference type="Pfam" id="PF02687">
    <property type="entry name" value="FtsX"/>
    <property type="match status" value="2"/>
</dbReference>
<dbReference type="AlphaFoldDB" id="A0A8I0AMU8"/>
<evidence type="ECO:0000256" key="1">
    <source>
        <dbReference type="ARBA" id="ARBA00004651"/>
    </source>
</evidence>
<name>A0A8I0AMU8_9FIRM</name>
<keyword evidence="4 6" id="KW-1133">Transmembrane helix</keyword>
<feature type="domain" description="ABC3 transporter permease C-terminal" evidence="7">
    <location>
        <begin position="263"/>
        <end position="378"/>
    </location>
</feature>
<evidence type="ECO:0000259" key="7">
    <source>
        <dbReference type="Pfam" id="PF02687"/>
    </source>
</evidence>
<keyword evidence="2" id="KW-1003">Cell membrane</keyword>
<sequence length="751" mass="86081">MKNPLWKRLPKELAADLGKYLVIFLFMVFSIGFVSGFLVAGESMVATYDESFEKYHIENGNFEYKEAASKEAIQAIEAEGVKLYENYFYEQTVEKDGKESTLRIFKNRTEVDKVCLMKGEMPADADEIAIDRMYAMNNEINVGDTISVDGIDYKVSGYVALSDYSALFQSNSDMMFDSVLFGVAVVTDERFNSFDLDFMHMSYAWTYDEEPKDKKEEKEVSDDLAKVISQYGELETFVPRYANQAINFTGDDMGSDTVMVETMLYILIVIMGFIFAITINNTIVKEAGTIGTLRASGYTRGEMLRHYISLPIIVTLVAALIGNILGYTVFKDVAADMYYGSYSLTTYVTRWNADAFIKTTVIPILLMLVITAWMINSKLKMSPLRFLRRDLSRSRRKKAIKLPHFRFFTRFRLRVIIQNFSSYVVLFVGVVFAIIMLLFGMMMSPLLKHYQDDIVDNMIADYQYVLKMPVETENPDAEKYLVKSLLYKTDIRDEEIMVYGIKADSKYYKERLKDGEILISDGLSEKYKLEDGDTIKLEEEYTSDSYEIKVSGVCTYPAALAVFMNEETYREMFDVEDGYFSGYFSDEKLTDIDEKLIASIITEDDLTKVSRQLDRSMGEMFYLFEAFALILFMLMVYLLTKLIIEKNTVSISMVKILGYENKEINKLYLSATTLMMAVSVVLGIVISQVAIVGIYYAMMREALSGWLTMYIAPYIYPAIFILSMAAYGIIAVFQVRRIKRIPMDEALKNVE</sequence>
<feature type="transmembrane region" description="Helical" evidence="6">
    <location>
        <begin position="263"/>
        <end position="283"/>
    </location>
</feature>
<feature type="transmembrane region" description="Helical" evidence="6">
    <location>
        <begin position="665"/>
        <end position="698"/>
    </location>
</feature>
<dbReference type="EMBL" id="JACOOX010000005">
    <property type="protein sequence ID" value="MBC5663366.1"/>
    <property type="molecule type" value="Genomic_DNA"/>
</dbReference>
<comment type="caution">
    <text evidence="8">The sequence shown here is derived from an EMBL/GenBank/DDBJ whole genome shotgun (WGS) entry which is preliminary data.</text>
</comment>
<feature type="domain" description="ABC3 transporter permease C-terminal" evidence="7">
    <location>
        <begin position="626"/>
        <end position="742"/>
    </location>
</feature>
<feature type="transmembrane region" description="Helical" evidence="6">
    <location>
        <begin position="710"/>
        <end position="733"/>
    </location>
</feature>